<dbReference type="Proteomes" id="UP000754883">
    <property type="component" value="Unassembled WGS sequence"/>
</dbReference>
<evidence type="ECO:0000259" key="2">
    <source>
        <dbReference type="PROSITE" id="PS50048"/>
    </source>
</evidence>
<dbReference type="SMART" id="SM00066">
    <property type="entry name" value="GAL4"/>
    <property type="match status" value="1"/>
</dbReference>
<keyword evidence="1" id="KW-0539">Nucleus</keyword>
<dbReference type="GO" id="GO:0008270">
    <property type="term" value="F:zinc ion binding"/>
    <property type="evidence" value="ECO:0007669"/>
    <property type="project" value="InterPro"/>
</dbReference>
<dbReference type="CDD" id="cd00067">
    <property type="entry name" value="GAL4"/>
    <property type="match status" value="1"/>
</dbReference>
<dbReference type="InterPro" id="IPR036864">
    <property type="entry name" value="Zn2-C6_fun-type_DNA-bd_sf"/>
</dbReference>
<dbReference type="Gene3D" id="4.10.240.10">
    <property type="entry name" value="Zn(2)-C6 fungal-type DNA-binding domain"/>
    <property type="match status" value="1"/>
</dbReference>
<dbReference type="OrthoDB" id="4137815at2759"/>
<evidence type="ECO:0000313" key="3">
    <source>
        <dbReference type="EMBL" id="CAG9977273.1"/>
    </source>
</evidence>
<proteinExistence type="predicted"/>
<sequence>MVHTSCDLCHFRKEKCVSDTDANHCQRCVRLGVRCTNQRRLPRLGRRPKVEQLPSGTCGVLCFDSNENPESLLGATASSVATPSILELSQPAGDEDTAIEQALVTTMASCSPYSVVRSHMPTVHPLGPSFYLLNDPESFYRVHRRFMMGRSFNDMFQRAIWSHLPRANGILLKAYDVTFTTWNWEANRRKTRSEIDASLASECLNFLRQHHFEHPGDAAALLMFSQILFVYHINMHCTSAYSIVRSAMFTAAPHYEELLSDKSLDPITVTPVLIDTWEALIRRELPSVRVSPSTRLIIDRMVGLCWPLILLLQELCECSYRQKCAFPNYIDRDYAYGDVESQIRDWEPTLPDGFFDQYPPLVVDTMFFQVRVYRAASLLIIHRLRYRLGDHDEEALSLSRIISSEVLDFLTWAPEELRHLPLGLPLLVAAIEAREICMKIIPQLAVLNRNQELLSQYVGFIDTVWEARHQGYGGLWFDLINSIQPPIII</sequence>
<dbReference type="InterPro" id="IPR001138">
    <property type="entry name" value="Zn2Cys6_DnaBD"/>
</dbReference>
<feature type="domain" description="Zn(2)-C6 fungal-type" evidence="2">
    <location>
        <begin position="5"/>
        <end position="37"/>
    </location>
</feature>
<dbReference type="SUPFAM" id="SSF57701">
    <property type="entry name" value="Zn2/Cys6 DNA-binding domain"/>
    <property type="match status" value="1"/>
</dbReference>
<dbReference type="PROSITE" id="PS00463">
    <property type="entry name" value="ZN2_CY6_FUNGAL_1"/>
    <property type="match status" value="1"/>
</dbReference>
<dbReference type="PROSITE" id="PS50048">
    <property type="entry name" value="ZN2_CY6_FUNGAL_2"/>
    <property type="match status" value="1"/>
</dbReference>
<protein>
    <recommendedName>
        <fullName evidence="2">Zn(2)-C6 fungal-type domain-containing protein</fullName>
    </recommendedName>
</protein>
<gene>
    <name evidence="3" type="ORF">CBYS24578_00016134</name>
</gene>
<organism evidence="3 4">
    <name type="scientific">Clonostachys byssicola</name>
    <dbReference type="NCBI Taxonomy" id="160290"/>
    <lineage>
        <taxon>Eukaryota</taxon>
        <taxon>Fungi</taxon>
        <taxon>Dikarya</taxon>
        <taxon>Ascomycota</taxon>
        <taxon>Pezizomycotina</taxon>
        <taxon>Sordariomycetes</taxon>
        <taxon>Hypocreomycetidae</taxon>
        <taxon>Hypocreales</taxon>
        <taxon>Bionectriaceae</taxon>
        <taxon>Clonostachys</taxon>
    </lineage>
</organism>
<dbReference type="EMBL" id="CABFNO020001296">
    <property type="protein sequence ID" value="CAG9977273.1"/>
    <property type="molecule type" value="Genomic_DNA"/>
</dbReference>
<name>A0A9N9U4R7_9HYPO</name>
<reference evidence="3" key="1">
    <citation type="submission" date="2021-10" db="EMBL/GenBank/DDBJ databases">
        <authorList>
            <person name="Piombo E."/>
        </authorList>
    </citation>
    <scope>NUCLEOTIDE SEQUENCE</scope>
</reference>
<dbReference type="Pfam" id="PF00172">
    <property type="entry name" value="Zn_clus"/>
    <property type="match status" value="1"/>
</dbReference>
<dbReference type="GO" id="GO:0000981">
    <property type="term" value="F:DNA-binding transcription factor activity, RNA polymerase II-specific"/>
    <property type="evidence" value="ECO:0007669"/>
    <property type="project" value="InterPro"/>
</dbReference>
<accession>A0A9N9U4R7</accession>
<comment type="caution">
    <text evidence="3">The sequence shown here is derived from an EMBL/GenBank/DDBJ whole genome shotgun (WGS) entry which is preliminary data.</text>
</comment>
<keyword evidence="4" id="KW-1185">Reference proteome</keyword>
<evidence type="ECO:0000256" key="1">
    <source>
        <dbReference type="ARBA" id="ARBA00023242"/>
    </source>
</evidence>
<evidence type="ECO:0000313" key="4">
    <source>
        <dbReference type="Proteomes" id="UP000754883"/>
    </source>
</evidence>
<dbReference type="AlphaFoldDB" id="A0A9N9U4R7"/>